<dbReference type="Proteomes" id="UP001381693">
    <property type="component" value="Unassembled WGS sequence"/>
</dbReference>
<accession>A0AAN9ABF1</accession>
<proteinExistence type="inferred from homology"/>
<evidence type="ECO:0000256" key="5">
    <source>
        <dbReference type="SAM" id="Phobius"/>
    </source>
</evidence>
<keyword evidence="2" id="KW-0719">Serine esterase</keyword>
<keyword evidence="4" id="KW-0325">Glycoprotein</keyword>
<keyword evidence="5" id="KW-1133">Transmembrane helix</keyword>
<feature type="domain" description="Carboxylesterase type B" evidence="6">
    <location>
        <begin position="31"/>
        <end position="196"/>
    </location>
</feature>
<dbReference type="EMBL" id="JAXCGZ010007571">
    <property type="protein sequence ID" value="KAK7079165.1"/>
    <property type="molecule type" value="Genomic_DNA"/>
</dbReference>
<keyword evidence="5" id="KW-0472">Membrane</keyword>
<dbReference type="InterPro" id="IPR002018">
    <property type="entry name" value="CarbesteraseB"/>
</dbReference>
<keyword evidence="5" id="KW-0812">Transmembrane</keyword>
<dbReference type="PANTHER" id="PTHR43142">
    <property type="entry name" value="CARBOXYLIC ESTER HYDROLASE"/>
    <property type="match status" value="1"/>
</dbReference>
<reference evidence="7 8" key="1">
    <citation type="submission" date="2023-11" db="EMBL/GenBank/DDBJ databases">
        <title>Halocaridina rubra genome assembly.</title>
        <authorList>
            <person name="Smith C."/>
        </authorList>
    </citation>
    <scope>NUCLEOTIDE SEQUENCE [LARGE SCALE GENOMIC DNA]</scope>
    <source>
        <strain evidence="7">EP-1</strain>
        <tissue evidence="7">Whole</tissue>
    </source>
</reference>
<protein>
    <recommendedName>
        <fullName evidence="6">Carboxylesterase type B domain-containing protein</fullName>
    </recommendedName>
</protein>
<sequence length="286" mass="32397">MVPNNITIDDEDFVKYEAIATFLKAFGLDDQTGAIANTMRVAYLPHAKLGNWTSMVGGIIDMTGVMFLKSGLWDVVSNVKRAAGDEVPIYFYSWEFESDDSLFYWMFGGATDLPVPGGISHADELPYLFHLPSYQNAREKNMTRKMITLWTNFAKYGDPTPPNVNDPLEQWEDFLPKWEEYDTENYKFMLMQDDFVIQEDFSTRWHHSRDISESDMKGDCSQECTVKEPDTSSLVPRKDYEAALDSEQSFKVATGVLGGFLGLVVVAAAVFALFHIVIKKQKNGIV</sequence>
<evidence type="ECO:0000256" key="2">
    <source>
        <dbReference type="ARBA" id="ARBA00022487"/>
    </source>
</evidence>
<evidence type="ECO:0000313" key="8">
    <source>
        <dbReference type="Proteomes" id="UP001381693"/>
    </source>
</evidence>
<dbReference type="GO" id="GO:0052689">
    <property type="term" value="F:carboxylic ester hydrolase activity"/>
    <property type="evidence" value="ECO:0007669"/>
    <property type="project" value="UniProtKB-KW"/>
</dbReference>
<comment type="similarity">
    <text evidence="1">Belongs to the type-B carboxylesterase/lipase family.</text>
</comment>
<evidence type="ECO:0000256" key="3">
    <source>
        <dbReference type="ARBA" id="ARBA00022801"/>
    </source>
</evidence>
<dbReference type="SUPFAM" id="SSF53474">
    <property type="entry name" value="alpha/beta-Hydrolases"/>
    <property type="match status" value="1"/>
</dbReference>
<dbReference type="Pfam" id="PF00135">
    <property type="entry name" value="COesterase"/>
    <property type="match status" value="1"/>
</dbReference>
<dbReference type="AlphaFoldDB" id="A0AAN9ABF1"/>
<keyword evidence="3" id="KW-0378">Hydrolase</keyword>
<keyword evidence="8" id="KW-1185">Reference proteome</keyword>
<dbReference type="PANTHER" id="PTHR43142:SF1">
    <property type="entry name" value="CARBOXYLIC ESTER HYDROLASE"/>
    <property type="match status" value="1"/>
</dbReference>
<evidence type="ECO:0000256" key="4">
    <source>
        <dbReference type="ARBA" id="ARBA00023180"/>
    </source>
</evidence>
<evidence type="ECO:0000256" key="1">
    <source>
        <dbReference type="ARBA" id="ARBA00005964"/>
    </source>
</evidence>
<feature type="transmembrane region" description="Helical" evidence="5">
    <location>
        <begin position="256"/>
        <end position="278"/>
    </location>
</feature>
<gene>
    <name evidence="7" type="ORF">SK128_021597</name>
</gene>
<evidence type="ECO:0000313" key="7">
    <source>
        <dbReference type="EMBL" id="KAK7079165.1"/>
    </source>
</evidence>
<organism evidence="7 8">
    <name type="scientific">Halocaridina rubra</name>
    <name type="common">Hawaiian red shrimp</name>
    <dbReference type="NCBI Taxonomy" id="373956"/>
    <lineage>
        <taxon>Eukaryota</taxon>
        <taxon>Metazoa</taxon>
        <taxon>Ecdysozoa</taxon>
        <taxon>Arthropoda</taxon>
        <taxon>Crustacea</taxon>
        <taxon>Multicrustacea</taxon>
        <taxon>Malacostraca</taxon>
        <taxon>Eumalacostraca</taxon>
        <taxon>Eucarida</taxon>
        <taxon>Decapoda</taxon>
        <taxon>Pleocyemata</taxon>
        <taxon>Caridea</taxon>
        <taxon>Atyoidea</taxon>
        <taxon>Atyidae</taxon>
        <taxon>Halocaridina</taxon>
    </lineage>
</organism>
<evidence type="ECO:0000259" key="6">
    <source>
        <dbReference type="Pfam" id="PF00135"/>
    </source>
</evidence>
<dbReference type="InterPro" id="IPR029058">
    <property type="entry name" value="AB_hydrolase_fold"/>
</dbReference>
<comment type="caution">
    <text evidence="7">The sequence shown here is derived from an EMBL/GenBank/DDBJ whole genome shotgun (WGS) entry which is preliminary data.</text>
</comment>
<dbReference type="Gene3D" id="3.40.50.1820">
    <property type="entry name" value="alpha/beta hydrolase"/>
    <property type="match status" value="1"/>
</dbReference>
<name>A0AAN9ABF1_HALRR</name>